<evidence type="ECO:0000313" key="2">
    <source>
        <dbReference type="Ensembl" id="ENSLACP00000004216.1"/>
    </source>
</evidence>
<sequence length="572" mass="64530">RDVLVHLIDIILFLAKQGLPFHGHEEEVGDVNLMNHGNFLELIALLSKYDRVLGEHLGKVINEKSQNVQRICTMGMVYSHQSSRGMTIFSYFSIAMDCTTDIAHQDQASIAIRYIRSDLCVVGCLNEVVCVEVSSAESLLNILKGTFTSKGVDLQHAVSQCYNGAAVMSGQYVGVRALIEKENPNCLYIWTFDHALNLFIIQASSASLLAKQLFVLLEQTYNLISVSCKRCKLAVTYSQYTSHSTCQQLIGGLSEKLLVMCSSHVKKNFLIALWMLWRNVSLLGAVCKLYVKHTYEGLHKNLASFETVITTLLLKKIFDITDPASKYLQSESIDLLQAMNHVETSQSQLLELRNNGGVYEEIYESSISFCEWHDLEDVQFPVVRVCRKKRMDDEMTHNEIMTSAKERHRVNTFLLSLDVSVSYMNECFSSHRQILSYLALLNPSHFTAKEGVLPKDAFNICAQRYSFSKEALQKEYVTFVKAYPRLSNSGLRLAFPNIYEMYKTLVTLPVGSTKCECCFSKLKLIKTCLRSTMSSQCLASLIMIAVERSLIGEIDPSSIMSRFASSPLLQKI</sequence>
<accession>H3A3J5</accession>
<dbReference type="AlphaFoldDB" id="H3A3J5"/>
<dbReference type="eggNOG" id="ENOG502R3SC">
    <property type="taxonomic scope" value="Eukaryota"/>
</dbReference>
<evidence type="ECO:0000313" key="3">
    <source>
        <dbReference type="Proteomes" id="UP000008672"/>
    </source>
</evidence>
<dbReference type="STRING" id="7897.ENSLACP00000004216"/>
<dbReference type="PANTHER" id="PTHR45749">
    <property type="match status" value="1"/>
</dbReference>
<feature type="domain" description="DUF4371" evidence="1">
    <location>
        <begin position="7"/>
        <end position="174"/>
    </location>
</feature>
<dbReference type="PANTHER" id="PTHR45749:SF21">
    <property type="entry name" value="DUF4371 DOMAIN-CONTAINING PROTEIN"/>
    <property type="match status" value="1"/>
</dbReference>
<dbReference type="Proteomes" id="UP000008672">
    <property type="component" value="Unassembled WGS sequence"/>
</dbReference>
<evidence type="ECO:0000259" key="1">
    <source>
        <dbReference type="Pfam" id="PF14291"/>
    </source>
</evidence>
<reference evidence="2" key="2">
    <citation type="submission" date="2025-08" db="UniProtKB">
        <authorList>
            <consortium name="Ensembl"/>
        </authorList>
    </citation>
    <scope>IDENTIFICATION</scope>
</reference>
<organism evidence="2 3">
    <name type="scientific">Latimeria chalumnae</name>
    <name type="common">Coelacanth</name>
    <dbReference type="NCBI Taxonomy" id="7897"/>
    <lineage>
        <taxon>Eukaryota</taxon>
        <taxon>Metazoa</taxon>
        <taxon>Chordata</taxon>
        <taxon>Craniata</taxon>
        <taxon>Vertebrata</taxon>
        <taxon>Euteleostomi</taxon>
        <taxon>Coelacanthiformes</taxon>
        <taxon>Coelacanthidae</taxon>
        <taxon>Latimeria</taxon>
    </lineage>
</organism>
<dbReference type="Ensembl" id="ENSLACT00000004253.1">
    <property type="protein sequence ID" value="ENSLACP00000004216.1"/>
    <property type="gene ID" value="ENSLACG00000003750.1"/>
</dbReference>
<name>H3A3J5_LATCH</name>
<dbReference type="GeneTree" id="ENSGT00940000165495"/>
<dbReference type="OMA" id="DANTDCN"/>
<dbReference type="InterPro" id="IPR025398">
    <property type="entry name" value="DUF4371"/>
</dbReference>
<keyword evidence="3" id="KW-1185">Reference proteome</keyword>
<reference evidence="2" key="3">
    <citation type="submission" date="2025-09" db="UniProtKB">
        <authorList>
            <consortium name="Ensembl"/>
        </authorList>
    </citation>
    <scope>IDENTIFICATION</scope>
</reference>
<dbReference type="Pfam" id="PF14291">
    <property type="entry name" value="DUF4371"/>
    <property type="match status" value="1"/>
</dbReference>
<proteinExistence type="predicted"/>
<reference evidence="3" key="1">
    <citation type="submission" date="2011-08" db="EMBL/GenBank/DDBJ databases">
        <title>The draft genome of Latimeria chalumnae.</title>
        <authorList>
            <person name="Di Palma F."/>
            <person name="Alfoldi J."/>
            <person name="Johnson J."/>
            <person name="Berlin A."/>
            <person name="Gnerre S."/>
            <person name="Jaffe D."/>
            <person name="MacCallum I."/>
            <person name="Young S."/>
            <person name="Walker B.J."/>
            <person name="Lander E."/>
            <person name="Lindblad-Toh K."/>
        </authorList>
    </citation>
    <scope>NUCLEOTIDE SEQUENCE [LARGE SCALE GENOMIC DNA]</scope>
    <source>
        <strain evidence="3">Wild caught</strain>
    </source>
</reference>
<dbReference type="EMBL" id="AFYH01241008">
    <property type="status" value="NOT_ANNOTATED_CDS"/>
    <property type="molecule type" value="Genomic_DNA"/>
</dbReference>
<dbReference type="HOGENOM" id="CLU_006175_4_2_1"/>
<protein>
    <recommendedName>
        <fullName evidence="1">DUF4371 domain-containing protein</fullName>
    </recommendedName>
</protein>
<dbReference type="InParanoid" id="H3A3J5"/>